<protein>
    <submittedName>
        <fullName evidence="7">ABC transporter permease protein</fullName>
    </submittedName>
</protein>
<proteinExistence type="predicted"/>
<feature type="transmembrane region" description="Helical" evidence="6">
    <location>
        <begin position="190"/>
        <end position="210"/>
    </location>
</feature>
<evidence type="ECO:0000256" key="3">
    <source>
        <dbReference type="ARBA" id="ARBA00022692"/>
    </source>
</evidence>
<dbReference type="Pfam" id="PF02653">
    <property type="entry name" value="BPD_transp_2"/>
    <property type="match status" value="1"/>
</dbReference>
<reference evidence="7" key="1">
    <citation type="submission" date="2012-11" db="EMBL/GenBank/DDBJ databases">
        <title>Dependencies among metagenomic species, viruses, plasmids and units of genetic variation.</title>
        <authorList>
            <person name="Nielsen H.B."/>
            <person name="Almeida M."/>
            <person name="Juncker A.S."/>
            <person name="Rasmussen S."/>
            <person name="Li J."/>
            <person name="Sunagawa S."/>
            <person name="Plichta D."/>
            <person name="Gautier L."/>
            <person name="Le Chatelier E."/>
            <person name="Peletier E."/>
            <person name="Bonde I."/>
            <person name="Nielsen T."/>
            <person name="Manichanh C."/>
            <person name="Arumugam M."/>
            <person name="Batto J."/>
            <person name="Santos M.B.Q.D."/>
            <person name="Blom N."/>
            <person name="Borruel N."/>
            <person name="Burgdorf K.S."/>
            <person name="Boumezbeur F."/>
            <person name="Casellas F."/>
            <person name="Dore J."/>
            <person name="Guarner F."/>
            <person name="Hansen T."/>
            <person name="Hildebrand F."/>
            <person name="Kaas R.S."/>
            <person name="Kennedy S."/>
            <person name="Kristiansen K."/>
            <person name="Kultima J.R."/>
            <person name="Leonard P."/>
            <person name="Levenez F."/>
            <person name="Lund O."/>
            <person name="Moumen B."/>
            <person name="Le Paslier D."/>
            <person name="Pons N."/>
            <person name="Pedersen O."/>
            <person name="Prifti E."/>
            <person name="Qin J."/>
            <person name="Raes J."/>
            <person name="Tap J."/>
            <person name="Tims S."/>
            <person name="Ussery D.W."/>
            <person name="Yamada T."/>
            <person name="MetaHit consortium"/>
            <person name="Renault P."/>
            <person name="Sicheritz-Ponten T."/>
            <person name="Bork P."/>
            <person name="Wang J."/>
            <person name="Brunak S."/>
            <person name="Ehrlich S.D."/>
        </authorList>
    </citation>
    <scope>NUCLEOTIDE SEQUENCE [LARGE SCALE GENOMIC DNA]</scope>
</reference>
<dbReference type="GO" id="GO:0022857">
    <property type="term" value="F:transmembrane transporter activity"/>
    <property type="evidence" value="ECO:0007669"/>
    <property type="project" value="InterPro"/>
</dbReference>
<organism evidence="7 8">
    <name type="scientific">Eshraghiella crossota CAG:259</name>
    <dbReference type="NCBI Taxonomy" id="1263062"/>
    <lineage>
        <taxon>Bacteria</taxon>
        <taxon>Bacillati</taxon>
        <taxon>Bacillota</taxon>
        <taxon>Clostridia</taxon>
        <taxon>Lachnospirales</taxon>
        <taxon>Lachnospiraceae</taxon>
        <taxon>Eshraghiella</taxon>
    </lineage>
</organism>
<dbReference type="EMBL" id="CAYU010000017">
    <property type="protein sequence ID" value="CCY75717.1"/>
    <property type="molecule type" value="Genomic_DNA"/>
</dbReference>
<feature type="transmembrane region" description="Helical" evidence="6">
    <location>
        <begin position="137"/>
        <end position="160"/>
    </location>
</feature>
<feature type="transmembrane region" description="Helical" evidence="6">
    <location>
        <begin position="86"/>
        <end position="105"/>
    </location>
</feature>
<dbReference type="PANTHER" id="PTHR32196">
    <property type="entry name" value="ABC TRANSPORTER PERMEASE PROTEIN YPHD-RELATED-RELATED"/>
    <property type="match status" value="1"/>
</dbReference>
<evidence type="ECO:0000256" key="6">
    <source>
        <dbReference type="SAM" id="Phobius"/>
    </source>
</evidence>
<evidence type="ECO:0000256" key="5">
    <source>
        <dbReference type="ARBA" id="ARBA00023136"/>
    </source>
</evidence>
<keyword evidence="2" id="KW-1003">Cell membrane</keyword>
<dbReference type="Proteomes" id="UP000018300">
    <property type="component" value="Unassembled WGS sequence"/>
</dbReference>
<evidence type="ECO:0000256" key="4">
    <source>
        <dbReference type="ARBA" id="ARBA00022989"/>
    </source>
</evidence>
<evidence type="ECO:0000256" key="1">
    <source>
        <dbReference type="ARBA" id="ARBA00004651"/>
    </source>
</evidence>
<comment type="caution">
    <text evidence="7">The sequence shown here is derived from an EMBL/GenBank/DDBJ whole genome shotgun (WGS) entry which is preliminary data.</text>
</comment>
<feature type="transmembrane region" description="Helical" evidence="6">
    <location>
        <begin position="222"/>
        <end position="241"/>
    </location>
</feature>
<dbReference type="InterPro" id="IPR001851">
    <property type="entry name" value="ABC_transp_permease"/>
</dbReference>
<comment type="subcellular location">
    <subcellularLocation>
        <location evidence="1">Cell membrane</location>
        <topology evidence="1">Multi-pass membrane protein</topology>
    </subcellularLocation>
</comment>
<keyword evidence="3 6" id="KW-0812">Transmembrane</keyword>
<keyword evidence="4 6" id="KW-1133">Transmembrane helix</keyword>
<dbReference type="GO" id="GO:0005886">
    <property type="term" value="C:plasma membrane"/>
    <property type="evidence" value="ECO:0007669"/>
    <property type="project" value="UniProtKB-SubCell"/>
</dbReference>
<feature type="transmembrane region" description="Helical" evidence="6">
    <location>
        <begin position="274"/>
        <end position="292"/>
    </location>
</feature>
<dbReference type="AlphaFoldDB" id="R5LRT4"/>
<dbReference type="CDD" id="cd06574">
    <property type="entry name" value="TM_PBP1_branched-chain-AA_like"/>
    <property type="match status" value="1"/>
</dbReference>
<feature type="transmembrane region" description="Helical" evidence="6">
    <location>
        <begin position="6"/>
        <end position="29"/>
    </location>
</feature>
<evidence type="ECO:0000313" key="7">
    <source>
        <dbReference type="EMBL" id="CCY75717.1"/>
    </source>
</evidence>
<evidence type="ECO:0000256" key="2">
    <source>
        <dbReference type="ARBA" id="ARBA00022475"/>
    </source>
</evidence>
<gene>
    <name evidence="7" type="ORF">BN569_01664</name>
</gene>
<evidence type="ECO:0000313" key="8">
    <source>
        <dbReference type="Proteomes" id="UP000018300"/>
    </source>
</evidence>
<dbReference type="PANTHER" id="PTHR32196:SF69">
    <property type="entry name" value="BRANCHED-CHAIN AMINO ACID TRANSPORT SYSTEM, PERMEASE PROTEIN"/>
    <property type="match status" value="1"/>
</dbReference>
<keyword evidence="5 6" id="KW-0472">Membrane</keyword>
<feature type="transmembrane region" description="Helical" evidence="6">
    <location>
        <begin position="248"/>
        <end position="268"/>
    </location>
</feature>
<sequence length="315" mass="33669">MDITTLFSAMPGAISQGMMWGIMAIGVFITYKILDIADLSVDGTVSLGAAVFAVMLTKGQNIWLCMLYATLAGMAAGLVTGLFHTLMGIPAILAGIITQFGLYSINLKILGGSNMTISNRTYDLIESSMYMKGGYPFYKWPVFVFGVASLVLIIVLYWFFGTERGASLRATGSNPNMSRAQGINTDVNKVIGLVLSNGIVAFSGALMGQYSGAANVATGRGAIVIGLAAVVIGEAIFGKIFKNFALKLLGVVLGGVIYYIIVTIILWFPIDPNLLKFIQAMVIALFLAFPYWKGKIFGKNIKTSSRKAESENAGN</sequence>
<accession>R5LRT4</accession>
<name>R5LRT4_9FIRM</name>